<sequence length="281" mass="32462">MGLYQIVGETMLEQLFIFFKNVPRHVRHSQYRLFQQKKLLTLMVAIFLAIILLLKVLLTAMALPEITQATILYRLAGFLVFGVIFIAIWNNYKNFPRDYYVTRHFNSSPMLHILISSCIYSLVLLLLMTVIGIVKPVNADTLIVGVLFYTFMTFIFIALLSYLLGLIRIIYAKLDVIFYILVFIVFCLLPIIFIKGTIHGGLSHFLMLNPVYYLVNGFQQSVIVGSHALNHLGYHFYFICWIGLLTVLNFALNDYVSQLRPNEHIQTQVHAKTGLEHKDYQ</sequence>
<evidence type="ECO:0000256" key="1">
    <source>
        <dbReference type="SAM" id="Phobius"/>
    </source>
</evidence>
<protein>
    <submittedName>
        <fullName evidence="2">Teichoic acid translocation permease</fullName>
    </submittedName>
</protein>
<feature type="transmembrane region" description="Helical" evidence="1">
    <location>
        <begin position="234"/>
        <end position="252"/>
    </location>
</feature>
<proteinExistence type="predicted"/>
<keyword evidence="1" id="KW-0812">Transmembrane</keyword>
<feature type="transmembrane region" description="Helical" evidence="1">
    <location>
        <begin position="146"/>
        <end position="164"/>
    </location>
</feature>
<feature type="transmembrane region" description="Helical" evidence="1">
    <location>
        <begin position="71"/>
        <end position="92"/>
    </location>
</feature>
<keyword evidence="1" id="KW-1133">Transmembrane helix</keyword>
<dbReference type="RefSeq" id="WP_233655145.1">
    <property type="nucleotide sequence ID" value="NZ_JAHCOF010000006.1"/>
</dbReference>
<evidence type="ECO:0000313" key="3">
    <source>
        <dbReference type="Proteomes" id="UP001240157"/>
    </source>
</evidence>
<gene>
    <name evidence="2" type="ORF">RCF65_03090</name>
</gene>
<organism evidence="2 3">
    <name type="scientific">Staphylococcus chromogenes</name>
    <name type="common">Staphylococcus hyicus subsp. chromogenes</name>
    <dbReference type="NCBI Taxonomy" id="46126"/>
    <lineage>
        <taxon>Bacteria</taxon>
        <taxon>Bacillati</taxon>
        <taxon>Bacillota</taxon>
        <taxon>Bacilli</taxon>
        <taxon>Bacillales</taxon>
        <taxon>Staphylococcaceae</taxon>
        <taxon>Staphylococcus</taxon>
    </lineage>
</organism>
<evidence type="ECO:0000313" key="2">
    <source>
        <dbReference type="EMBL" id="MDQ7174968.1"/>
    </source>
</evidence>
<dbReference type="EMBL" id="JAVGJF010000010">
    <property type="protein sequence ID" value="MDQ7174968.1"/>
    <property type="molecule type" value="Genomic_DNA"/>
</dbReference>
<name>A0ABD5AUG4_STACR</name>
<feature type="transmembrane region" description="Helical" evidence="1">
    <location>
        <begin position="39"/>
        <end position="59"/>
    </location>
</feature>
<dbReference type="AlphaFoldDB" id="A0ABD5AUG4"/>
<comment type="caution">
    <text evidence="2">The sequence shown here is derived from an EMBL/GenBank/DDBJ whole genome shotgun (WGS) entry which is preliminary data.</text>
</comment>
<feature type="transmembrane region" description="Helical" evidence="1">
    <location>
        <begin position="113"/>
        <end position="134"/>
    </location>
</feature>
<dbReference type="Proteomes" id="UP001240157">
    <property type="component" value="Unassembled WGS sequence"/>
</dbReference>
<reference evidence="2 3" key="1">
    <citation type="submission" date="2023-08" db="EMBL/GenBank/DDBJ databases">
        <title>Whole genome sequencing of Staphylococcus chromogenes NNSch 2386.</title>
        <authorList>
            <person name="Kropotov V.S."/>
            <person name="Boriskina E.V."/>
            <person name="Gordinskaya N.A."/>
            <person name="Shkurkina I.S."/>
            <person name="Kryazhev D.V."/>
            <person name="Alekseeva A.E."/>
            <person name="Makhova M.A."/>
        </authorList>
    </citation>
    <scope>NUCLEOTIDE SEQUENCE [LARGE SCALE GENOMIC DNA]</scope>
    <source>
        <strain evidence="2 3">NNSch 2386</strain>
    </source>
</reference>
<keyword evidence="1" id="KW-0472">Membrane</keyword>
<feature type="transmembrane region" description="Helical" evidence="1">
    <location>
        <begin position="176"/>
        <end position="198"/>
    </location>
</feature>
<accession>A0ABD5AUG4</accession>